<proteinExistence type="predicted"/>
<gene>
    <name evidence="2" type="ORF">EPH_0008890</name>
</gene>
<sequence>MPTPSREPDDAFSSAEKPSGSPSPEVLKSGDSMDAGEDIVLQTRPAPPAEEALQEGDGSDVEALGRVPSIGQTGKSIWKKNPNILTASILVATLMLIARMFSSKLVASLQGAKLLSPKDGALGEGAEGGASEEEPLTPAADLRRKIRNMTDHFRRAAVRAETWANSSESVLLSIKGGEGQASAQSTAETLAQKMSSIAYSLVENVGPICAGLEDIAKDIETAETQEQAAEAAARVRALVQAVENIGSRASVEYFRVAELTATLTSQARMLLEVYPEILVLANNLSDPLPKPYTDQPASQTHATRPAGDASFADLKTLLEAVSVTEALQEAKMQKILSISLQGPHVAHLIQLVKKCSDHLEDMRGAMRTLTEAQESAEAGRLPEDRPDVKGAVEKLLAVKAQQEKLGEELRLELDLRVEQALEHLEVGRVLLQRGDGARWKKSTHPLLLLARSVRRHAAGVYKSLSRWREFVQDTYP</sequence>
<dbReference type="EMBL" id="HG691838">
    <property type="protein sequence ID" value="CDI80421.1"/>
    <property type="molecule type" value="Genomic_DNA"/>
</dbReference>
<reference evidence="2" key="1">
    <citation type="submission" date="2013-10" db="EMBL/GenBank/DDBJ databases">
        <title>Genomic analysis of the causative agents of coccidiosis in chickens.</title>
        <authorList>
            <person name="Reid A.J."/>
            <person name="Blake D."/>
            <person name="Billington K."/>
            <person name="Browne H."/>
            <person name="Dunn M."/>
            <person name="Hung S."/>
            <person name="Kawahara F."/>
            <person name="Miranda-Saavedra D."/>
            <person name="Mourier T."/>
            <person name="Nagra H."/>
            <person name="Otto T.D."/>
            <person name="Rawlings N."/>
            <person name="Sanchez A."/>
            <person name="Sanders M."/>
            <person name="Subramaniam C."/>
            <person name="Tay Y."/>
            <person name="Dear P."/>
            <person name="Doerig C."/>
            <person name="Gruber A."/>
            <person name="Parkinson J."/>
            <person name="Shirley M."/>
            <person name="Wan K.L."/>
            <person name="Berriman M."/>
            <person name="Tomley F."/>
            <person name="Pain A."/>
        </authorList>
    </citation>
    <scope>NUCLEOTIDE SEQUENCE [LARGE SCALE GENOMIC DNA]</scope>
    <source>
        <strain evidence="2">Houghton</strain>
    </source>
</reference>
<protein>
    <submittedName>
        <fullName evidence="2">Uncharacterized protein</fullName>
    </submittedName>
</protein>
<dbReference type="OrthoDB" id="347876at2759"/>
<dbReference type="VEuPathDB" id="ToxoDB:EPH_0008890"/>
<dbReference type="AlphaFoldDB" id="U6GJK9"/>
<keyword evidence="3" id="KW-1185">Reference proteome</keyword>
<reference evidence="2" key="2">
    <citation type="submission" date="2013-10" db="EMBL/GenBank/DDBJ databases">
        <authorList>
            <person name="Aslett M."/>
        </authorList>
    </citation>
    <scope>NUCLEOTIDE SEQUENCE [LARGE SCALE GENOMIC DNA]</scope>
    <source>
        <strain evidence="2">Houghton</strain>
    </source>
</reference>
<feature type="region of interest" description="Disordered" evidence="1">
    <location>
        <begin position="1"/>
        <end position="67"/>
    </location>
</feature>
<name>U6GJK9_9EIME</name>
<evidence type="ECO:0000256" key="1">
    <source>
        <dbReference type="SAM" id="MobiDB-lite"/>
    </source>
</evidence>
<organism evidence="2 3">
    <name type="scientific">Eimeria praecox</name>
    <dbReference type="NCBI Taxonomy" id="51316"/>
    <lineage>
        <taxon>Eukaryota</taxon>
        <taxon>Sar</taxon>
        <taxon>Alveolata</taxon>
        <taxon>Apicomplexa</taxon>
        <taxon>Conoidasida</taxon>
        <taxon>Coccidia</taxon>
        <taxon>Eucoccidiorida</taxon>
        <taxon>Eimeriorina</taxon>
        <taxon>Eimeriidae</taxon>
        <taxon>Eimeria</taxon>
    </lineage>
</organism>
<dbReference type="Proteomes" id="UP000018201">
    <property type="component" value="Unassembled WGS sequence"/>
</dbReference>
<evidence type="ECO:0000313" key="2">
    <source>
        <dbReference type="EMBL" id="CDI80421.1"/>
    </source>
</evidence>
<evidence type="ECO:0000313" key="3">
    <source>
        <dbReference type="Proteomes" id="UP000018201"/>
    </source>
</evidence>
<accession>U6GJK9</accession>